<dbReference type="EMBL" id="KY947341">
    <property type="protein sequence ID" value="ASY97541.1"/>
    <property type="molecule type" value="Genomic_DNA"/>
</dbReference>
<organism evidence="2">
    <name type="scientific">Scolopendra dehaani</name>
    <name type="common">Thai centipede</name>
    <name type="synonym">Scolopendra subspinipes dehaani</name>
    <dbReference type="NCBI Taxonomy" id="2609776"/>
    <lineage>
        <taxon>Eukaryota</taxon>
        <taxon>Metazoa</taxon>
        <taxon>Ecdysozoa</taxon>
        <taxon>Arthropoda</taxon>
        <taxon>Myriapoda</taxon>
        <taxon>Chilopoda</taxon>
        <taxon>Pleurostigmophora</taxon>
        <taxon>Scolopendromorpha</taxon>
        <taxon>Scolopendridae</taxon>
        <taxon>Scolopendra</taxon>
    </lineage>
</organism>
<name>A0A343JML4_SCODE</name>
<keyword evidence="2" id="KW-0496">Mitochondrion</keyword>
<evidence type="ECO:0000256" key="1">
    <source>
        <dbReference type="SAM" id="Phobius"/>
    </source>
</evidence>
<proteinExistence type="predicted"/>
<gene>
    <name evidence="2" type="primary">ND6</name>
</gene>
<evidence type="ECO:0000313" key="2">
    <source>
        <dbReference type="EMBL" id="ASY97541.1"/>
    </source>
</evidence>
<feature type="transmembrane region" description="Helical" evidence="1">
    <location>
        <begin position="12"/>
        <end position="30"/>
    </location>
</feature>
<geneLocation type="mitochondrion" evidence="2"/>
<dbReference type="AlphaFoldDB" id="A0A343JML4"/>
<keyword evidence="1" id="KW-0812">Transmembrane</keyword>
<keyword evidence="1" id="KW-1133">Transmembrane helix</keyword>
<protein>
    <submittedName>
        <fullName evidence="2">NAHD dehydrogenase subunit 6</fullName>
    </submittedName>
</protein>
<accession>A0A343JML4</accession>
<feature type="transmembrane region" description="Helical" evidence="1">
    <location>
        <begin position="106"/>
        <end position="124"/>
    </location>
</feature>
<keyword evidence="1" id="KW-0472">Membrane</keyword>
<sequence>MLLLISNTNPITLIMIIMLQTMWTALLTNMNKEMFWYGYILILIFLGGMLILFSYICSLASNEIFHKFNISILLLSLLTMTMNFKIPFNSTSNYNFMNTTTLYMQNFMMMMLLLAYLLITLLIITKITMYKSGPLQQISYDKINTKITPFNKNH</sequence>
<feature type="transmembrane region" description="Helical" evidence="1">
    <location>
        <begin position="68"/>
        <end position="86"/>
    </location>
</feature>
<feature type="transmembrane region" description="Helical" evidence="1">
    <location>
        <begin position="36"/>
        <end position="56"/>
    </location>
</feature>
<reference evidence="2" key="1">
    <citation type="submission" date="2017-04" db="EMBL/GenBank/DDBJ databases">
        <title>Scolopendra subspinipes dehaani.</title>
        <authorList>
            <person name="Qi Y."/>
            <person name="Tian X."/>
        </authorList>
    </citation>
    <scope>NUCLEOTIDE SEQUENCE</scope>
</reference>